<evidence type="ECO:0000313" key="6">
    <source>
        <dbReference type="Ensembl" id="ENSOKIP00005113348.1"/>
    </source>
</evidence>
<reference evidence="6" key="1">
    <citation type="submission" date="2025-08" db="UniProtKB">
        <authorList>
            <consortium name="Ensembl"/>
        </authorList>
    </citation>
    <scope>IDENTIFICATION</scope>
</reference>
<organism evidence="6 7">
    <name type="scientific">Oncorhynchus kisutch</name>
    <name type="common">Coho salmon</name>
    <name type="synonym">Salmo kisutch</name>
    <dbReference type="NCBI Taxonomy" id="8019"/>
    <lineage>
        <taxon>Eukaryota</taxon>
        <taxon>Metazoa</taxon>
        <taxon>Chordata</taxon>
        <taxon>Craniata</taxon>
        <taxon>Vertebrata</taxon>
        <taxon>Euteleostomi</taxon>
        <taxon>Actinopterygii</taxon>
        <taxon>Neopterygii</taxon>
        <taxon>Teleostei</taxon>
        <taxon>Protacanthopterygii</taxon>
        <taxon>Salmoniformes</taxon>
        <taxon>Salmonidae</taxon>
        <taxon>Salmoninae</taxon>
        <taxon>Oncorhynchus</taxon>
    </lineage>
</organism>
<dbReference type="InterPro" id="IPR011055">
    <property type="entry name" value="Dup_hybrid_motif"/>
</dbReference>
<dbReference type="GeneTree" id="ENSGT00940000182424"/>
<dbReference type="Gene3D" id="2.70.70.10">
    <property type="entry name" value="Glucose Permease (Domain IIA)"/>
    <property type="match status" value="1"/>
</dbReference>
<evidence type="ECO:0000313" key="7">
    <source>
        <dbReference type="Proteomes" id="UP000694557"/>
    </source>
</evidence>
<keyword evidence="3" id="KW-0862">Zinc</keyword>
<dbReference type="PANTHER" id="PTHR11329">
    <property type="entry name" value="LEUKOCYTE CELL-DERIVED CHEMOTAXIN 2"/>
    <property type="match status" value="1"/>
</dbReference>
<accession>A0A8C7LKE0</accession>
<sequence length="102" mass="11681">MALNLPTPVSTSYCTVYTCSFIAVDFTFSEKKKQHKRLVTQGCSFTMTYCVKIFNIRPYRYMGPISQGEALGYLLPLQERFSGITSHMELQMCDRSDPSPYI</sequence>
<dbReference type="Ensembl" id="ENSOKIT00005121296.1">
    <property type="protein sequence ID" value="ENSOKIP00005113348.1"/>
    <property type="gene ID" value="ENSOKIG00005049270.1"/>
</dbReference>
<dbReference type="GO" id="GO:0046872">
    <property type="term" value="F:metal ion binding"/>
    <property type="evidence" value="ECO:0007669"/>
    <property type="project" value="UniProtKB-KW"/>
</dbReference>
<evidence type="ECO:0000256" key="4">
    <source>
        <dbReference type="ARBA" id="ARBA00023157"/>
    </source>
</evidence>
<keyword evidence="1" id="KW-0479">Metal-binding</keyword>
<dbReference type="PANTHER" id="PTHR11329:SF0">
    <property type="entry name" value="LEUKOCYTE CELL-DERIVED CHEMOTAXIN-2"/>
    <property type="match status" value="1"/>
</dbReference>
<keyword evidence="2" id="KW-0732">Signal</keyword>
<reference evidence="6" key="2">
    <citation type="submission" date="2025-09" db="UniProtKB">
        <authorList>
            <consortium name="Ensembl"/>
        </authorList>
    </citation>
    <scope>IDENTIFICATION</scope>
</reference>
<evidence type="ECO:0000256" key="2">
    <source>
        <dbReference type="ARBA" id="ARBA00022729"/>
    </source>
</evidence>
<name>A0A8C7LKE0_ONCKI</name>
<keyword evidence="4" id="KW-1015">Disulfide bond</keyword>
<proteinExistence type="inferred from homology"/>
<keyword evidence="7" id="KW-1185">Reference proteome</keyword>
<dbReference type="Proteomes" id="UP000694557">
    <property type="component" value="Unassembled WGS sequence"/>
</dbReference>
<evidence type="ECO:0000256" key="3">
    <source>
        <dbReference type="ARBA" id="ARBA00022833"/>
    </source>
</evidence>
<evidence type="ECO:0000256" key="1">
    <source>
        <dbReference type="ARBA" id="ARBA00022723"/>
    </source>
</evidence>
<dbReference type="AlphaFoldDB" id="A0A8C7LKE0"/>
<comment type="similarity">
    <text evidence="5">Belongs to the LECT2/MIM-1 family.</text>
</comment>
<protein>
    <submittedName>
        <fullName evidence="6">Uncharacterized protein</fullName>
    </submittedName>
</protein>
<dbReference type="InterPro" id="IPR008663">
    <property type="entry name" value="LECT2"/>
</dbReference>
<evidence type="ECO:0000256" key="5">
    <source>
        <dbReference type="ARBA" id="ARBA00024361"/>
    </source>
</evidence>